<evidence type="ECO:0000313" key="4">
    <source>
        <dbReference type="Proteomes" id="UP001437574"/>
    </source>
</evidence>
<dbReference type="InterPro" id="IPR002631">
    <property type="entry name" value="Plasmid_rep_OBD"/>
</dbReference>
<name>A0ABC9VPG4_LACAM</name>
<dbReference type="InterPro" id="IPR053923">
    <property type="entry name" value="RepB_C"/>
</dbReference>
<reference evidence="4" key="2">
    <citation type="submission" date="2024-01" db="EMBL/GenBank/DDBJ databases">
        <title>Draft genome sequence of Lactobacillus amylovorus strain TKL145.</title>
        <authorList>
            <person name="Tohno M."/>
            <person name="Tanizawa Y."/>
        </authorList>
    </citation>
    <scope>NUCLEOTIDE SEQUENCE [LARGE SCALE GENOMIC DNA]</scope>
    <source>
        <strain evidence="4">TKL145</strain>
    </source>
</reference>
<dbReference type="Gene3D" id="1.10.10.2830">
    <property type="match status" value="1"/>
</dbReference>
<organism evidence="3 4">
    <name type="scientific">Lactobacillus amylovorus subsp. animalium</name>
    <dbReference type="NCBI Taxonomy" id="3378536"/>
    <lineage>
        <taxon>Bacteria</taxon>
        <taxon>Bacillati</taxon>
        <taxon>Bacillota</taxon>
        <taxon>Bacilli</taxon>
        <taxon>Lactobacillales</taxon>
        <taxon>Lactobacillaceae</taxon>
        <taxon>Lactobacillus</taxon>
    </lineage>
</organism>
<dbReference type="Pfam" id="PF01719">
    <property type="entry name" value="Rep_OBD"/>
    <property type="match status" value="1"/>
</dbReference>
<dbReference type="Proteomes" id="UP001437574">
    <property type="component" value="Unassembled WGS sequence"/>
</dbReference>
<evidence type="ECO:0000259" key="1">
    <source>
        <dbReference type="Pfam" id="PF01719"/>
    </source>
</evidence>
<evidence type="ECO:0000313" key="3">
    <source>
        <dbReference type="EMBL" id="GAA0043604.1"/>
    </source>
</evidence>
<dbReference type="Gene3D" id="3.40.1310.30">
    <property type="match status" value="1"/>
</dbReference>
<comment type="caution">
    <text evidence="3">The sequence shown here is derived from an EMBL/GenBank/DDBJ whole genome shotgun (WGS) entry which is preliminary data.</text>
</comment>
<proteinExistence type="predicted"/>
<protein>
    <recommendedName>
        <fullName evidence="5">Replication protein</fullName>
    </recommendedName>
</protein>
<accession>A0ABC9VPG4</accession>
<feature type="domain" description="Replication protein RepB C-terminal" evidence="2">
    <location>
        <begin position="227"/>
        <end position="278"/>
    </location>
</feature>
<sequence>MEKKEDFAQSVQRQELRHQIRKLIDDVESKFNNVRKPKSVQMALKVATKVDERVKPTKTDYINSINDLKAILNESQDNSEAVEIADDEIKLKRLSKSIGLGRTWTIIVYPNKDDKTPDNWREILDNYHVGWIEGPVHDKDVNPDGTKKKKHIHIILVFDNKKDFLAVKKIADAIHSPRPQKVESIRGMVRYLIHIDNPEKAQYDKKDIKLHGGVDDIDHYFESQGSRREILKQIVEYIRDNNITSFSDLTYYVMAQGNDDWFDIISQRNTLFLKAVIDGEYHNQQRIAESKEDGLEPLAQTYRENMQEKPAEKMKMAMKIKEMRAKGHTQKQIADTLGKSERTIRRLIKNK</sequence>
<dbReference type="Pfam" id="PF13384">
    <property type="entry name" value="HTH_23"/>
    <property type="match status" value="1"/>
</dbReference>
<evidence type="ECO:0000259" key="2">
    <source>
        <dbReference type="Pfam" id="PF21861"/>
    </source>
</evidence>
<dbReference type="AlphaFoldDB" id="A0ABC9VPG4"/>
<evidence type="ECO:0008006" key="5">
    <source>
        <dbReference type="Google" id="ProtNLM"/>
    </source>
</evidence>
<gene>
    <name evidence="3" type="ORF">LATKL145_20210</name>
</gene>
<reference evidence="3 4" key="1">
    <citation type="journal article" date="2024" name="Int. J. Syst. Evol. Microbiol.">
        <title>Proposal of Lactobacillus amylovorus subsp. animalis subsp. nov. and an emended description of Lactobacillus amylovorus.</title>
        <authorList>
            <person name="Yamane K."/>
            <person name="Tanizawa Y."/>
            <person name="Kobayashi H."/>
            <person name="Kamizono T."/>
            <person name="Kojima Y."/>
            <person name="Takagi H."/>
            <person name="Tohno M."/>
        </authorList>
    </citation>
    <scope>NUCLEOTIDE SEQUENCE [LARGE SCALE GENOMIC DNA]</scope>
    <source>
        <strain evidence="3 4">TKL145</strain>
    </source>
</reference>
<dbReference type="Pfam" id="PF21861">
    <property type="entry name" value="RepB_C"/>
    <property type="match status" value="1"/>
</dbReference>
<dbReference type="RefSeq" id="WP_353303460.1">
    <property type="nucleotide sequence ID" value="NZ_BAAAAK010000049.1"/>
</dbReference>
<dbReference type="SUPFAM" id="SSF109709">
    <property type="entry name" value="KorB DNA-binding domain-like"/>
    <property type="match status" value="1"/>
</dbReference>
<dbReference type="EMBL" id="BAAAAK010000049">
    <property type="protein sequence ID" value="GAA0043604.1"/>
    <property type="molecule type" value="Genomic_DNA"/>
</dbReference>
<feature type="domain" description="Plasmid replication protein origin binding" evidence="1">
    <location>
        <begin position="101"/>
        <end position="215"/>
    </location>
</feature>